<feature type="domain" description="ABC transmembrane type-1" evidence="13">
    <location>
        <begin position="125"/>
        <end position="417"/>
    </location>
</feature>
<evidence type="ECO:0000256" key="5">
    <source>
        <dbReference type="ARBA" id="ARBA00022741"/>
    </source>
</evidence>
<feature type="transmembrane region" description="Helical" evidence="11">
    <location>
        <begin position="845"/>
        <end position="868"/>
    </location>
</feature>
<reference evidence="14" key="1">
    <citation type="submission" date="2013-11" db="EMBL/GenBank/DDBJ databases">
        <title>Genome sequence of the fusiform rust pathogen reveals effectors for host alternation and coevolution with pine.</title>
        <authorList>
            <consortium name="DOE Joint Genome Institute"/>
            <person name="Smith K."/>
            <person name="Pendleton A."/>
            <person name="Kubisiak T."/>
            <person name="Anderson C."/>
            <person name="Salamov A."/>
            <person name="Aerts A."/>
            <person name="Riley R."/>
            <person name="Clum A."/>
            <person name="Lindquist E."/>
            <person name="Ence D."/>
            <person name="Campbell M."/>
            <person name="Kronenberg Z."/>
            <person name="Feau N."/>
            <person name="Dhillon B."/>
            <person name="Hamelin R."/>
            <person name="Burleigh J."/>
            <person name="Smith J."/>
            <person name="Yandell M."/>
            <person name="Nelson C."/>
            <person name="Grigoriev I."/>
            <person name="Davis J."/>
        </authorList>
    </citation>
    <scope>NUCLEOTIDE SEQUENCE</scope>
    <source>
        <strain evidence="14">G11</strain>
    </source>
</reference>
<evidence type="ECO:0000256" key="6">
    <source>
        <dbReference type="ARBA" id="ARBA00022840"/>
    </source>
</evidence>
<dbReference type="FunFam" id="1.20.1560.10:FF:000061">
    <property type="entry name" value="ATP-binding cassette transporter YOR1"/>
    <property type="match status" value="1"/>
</dbReference>
<evidence type="ECO:0000256" key="3">
    <source>
        <dbReference type="ARBA" id="ARBA00022448"/>
    </source>
</evidence>
<dbReference type="InterPro" id="IPR003439">
    <property type="entry name" value="ABC_transporter-like_ATP-bd"/>
</dbReference>
<feature type="compositionally biased region" description="Low complexity" evidence="10">
    <location>
        <begin position="539"/>
        <end position="554"/>
    </location>
</feature>
<evidence type="ECO:0000313" key="15">
    <source>
        <dbReference type="Proteomes" id="UP000886653"/>
    </source>
</evidence>
<dbReference type="CDD" id="cd03250">
    <property type="entry name" value="ABCC_MRP_domain1"/>
    <property type="match status" value="1"/>
</dbReference>
<feature type="region of interest" description="Disordered" evidence="10">
    <location>
        <begin position="460"/>
        <end position="494"/>
    </location>
</feature>
<dbReference type="Gene3D" id="3.40.50.300">
    <property type="entry name" value="P-loop containing nucleotide triphosphate hydrolases"/>
    <property type="match status" value="2"/>
</dbReference>
<keyword evidence="6" id="KW-0067">ATP-binding</keyword>
<evidence type="ECO:0000256" key="8">
    <source>
        <dbReference type="ARBA" id="ARBA00023026"/>
    </source>
</evidence>
<evidence type="ECO:0000256" key="9">
    <source>
        <dbReference type="ARBA" id="ARBA00023136"/>
    </source>
</evidence>
<dbReference type="Gene3D" id="1.20.1560.10">
    <property type="entry name" value="ABC transporter type 1, transmembrane domain"/>
    <property type="match status" value="2"/>
</dbReference>
<dbReference type="GO" id="GO:0016887">
    <property type="term" value="F:ATP hydrolysis activity"/>
    <property type="evidence" value="ECO:0007669"/>
    <property type="project" value="InterPro"/>
</dbReference>
<feature type="transmembrane region" description="Helical" evidence="11">
    <location>
        <begin position="983"/>
        <end position="1000"/>
    </location>
</feature>
<feature type="domain" description="ABC transmembrane type-1" evidence="13">
    <location>
        <begin position="848"/>
        <end position="1123"/>
    </location>
</feature>
<feature type="compositionally biased region" description="Basic and acidic residues" evidence="10">
    <location>
        <begin position="471"/>
        <end position="493"/>
    </location>
</feature>
<keyword evidence="8" id="KW-0843">Virulence</keyword>
<name>A0A9P6TDZ9_9BASI</name>
<dbReference type="InterPro" id="IPR036640">
    <property type="entry name" value="ABC1_TM_sf"/>
</dbReference>
<dbReference type="CDD" id="cd18597">
    <property type="entry name" value="ABC_6TM_YOR1_D1_like"/>
    <property type="match status" value="1"/>
</dbReference>
<dbReference type="InterPro" id="IPR027417">
    <property type="entry name" value="P-loop_NTPase"/>
</dbReference>
<feature type="transmembrane region" description="Helical" evidence="11">
    <location>
        <begin position="1072"/>
        <end position="1091"/>
    </location>
</feature>
<feature type="transmembrane region" description="Helical" evidence="11">
    <location>
        <begin position="258"/>
        <end position="287"/>
    </location>
</feature>
<dbReference type="FunFam" id="1.20.1560.10:FF:000010">
    <property type="entry name" value="Multidrug resistance-associated ABC transporter"/>
    <property type="match status" value="1"/>
</dbReference>
<evidence type="ECO:0000256" key="2">
    <source>
        <dbReference type="ARBA" id="ARBA00009726"/>
    </source>
</evidence>
<dbReference type="FunFam" id="3.40.50.300:FF:003838">
    <property type="entry name" value="ATP-dependent bile acid permease, putative"/>
    <property type="match status" value="1"/>
</dbReference>
<dbReference type="SUPFAM" id="SSF90123">
    <property type="entry name" value="ABC transporter transmembrane region"/>
    <property type="match status" value="2"/>
</dbReference>
<feature type="region of interest" description="Disordered" evidence="10">
    <location>
        <begin position="1276"/>
        <end position="1297"/>
    </location>
</feature>
<dbReference type="PROSITE" id="PS50893">
    <property type="entry name" value="ABC_TRANSPORTER_2"/>
    <property type="match status" value="2"/>
</dbReference>
<dbReference type="FunFam" id="3.40.50.300:FF:000997">
    <property type="entry name" value="Multidrug resistance-associated protein 1"/>
    <property type="match status" value="1"/>
</dbReference>
<evidence type="ECO:0000256" key="11">
    <source>
        <dbReference type="SAM" id="Phobius"/>
    </source>
</evidence>
<keyword evidence="4 11" id="KW-0812">Transmembrane</keyword>
<dbReference type="OrthoDB" id="6500128at2759"/>
<protein>
    <recommendedName>
        <fullName evidence="16">ABC transporter</fullName>
    </recommendedName>
</protein>
<dbReference type="Pfam" id="PF00005">
    <property type="entry name" value="ABC_tran"/>
    <property type="match status" value="2"/>
</dbReference>
<keyword evidence="3" id="KW-0813">Transport</keyword>
<dbReference type="Proteomes" id="UP000886653">
    <property type="component" value="Unassembled WGS sequence"/>
</dbReference>
<feature type="region of interest" description="Disordered" evidence="10">
    <location>
        <begin position="520"/>
        <end position="557"/>
    </location>
</feature>
<organism evidence="14 15">
    <name type="scientific">Cronartium quercuum f. sp. fusiforme G11</name>
    <dbReference type="NCBI Taxonomy" id="708437"/>
    <lineage>
        <taxon>Eukaryota</taxon>
        <taxon>Fungi</taxon>
        <taxon>Dikarya</taxon>
        <taxon>Basidiomycota</taxon>
        <taxon>Pucciniomycotina</taxon>
        <taxon>Pucciniomycetes</taxon>
        <taxon>Pucciniales</taxon>
        <taxon>Coleosporiaceae</taxon>
        <taxon>Cronartium</taxon>
    </lineage>
</organism>
<evidence type="ECO:0000256" key="1">
    <source>
        <dbReference type="ARBA" id="ARBA00004141"/>
    </source>
</evidence>
<dbReference type="Pfam" id="PF00664">
    <property type="entry name" value="ABC_membrane"/>
    <property type="match status" value="2"/>
</dbReference>
<dbReference type="GO" id="GO:0140359">
    <property type="term" value="F:ABC-type transporter activity"/>
    <property type="evidence" value="ECO:0007669"/>
    <property type="project" value="InterPro"/>
</dbReference>
<comment type="caution">
    <text evidence="14">The sequence shown here is derived from an EMBL/GenBank/DDBJ whole genome shotgun (WGS) entry which is preliminary data.</text>
</comment>
<dbReference type="PANTHER" id="PTHR24223">
    <property type="entry name" value="ATP-BINDING CASSETTE SUB-FAMILY C"/>
    <property type="match status" value="1"/>
</dbReference>
<evidence type="ECO:0008006" key="16">
    <source>
        <dbReference type="Google" id="ProtNLM"/>
    </source>
</evidence>
<keyword evidence="9 11" id="KW-0472">Membrane</keyword>
<feature type="domain" description="ABC transporter" evidence="12">
    <location>
        <begin position="540"/>
        <end position="775"/>
    </location>
</feature>
<dbReference type="PANTHER" id="PTHR24223:SF456">
    <property type="entry name" value="MULTIDRUG RESISTANCE-ASSOCIATED PROTEIN LETHAL(2)03659"/>
    <property type="match status" value="1"/>
</dbReference>
<dbReference type="EMBL" id="MU167238">
    <property type="protein sequence ID" value="KAG0148314.1"/>
    <property type="molecule type" value="Genomic_DNA"/>
</dbReference>
<dbReference type="CDD" id="cd18606">
    <property type="entry name" value="ABC_6TM_YOR1_D2_like"/>
    <property type="match status" value="1"/>
</dbReference>
<dbReference type="PROSITE" id="PS00211">
    <property type="entry name" value="ABC_TRANSPORTER_1"/>
    <property type="match status" value="1"/>
</dbReference>
<keyword evidence="15" id="KW-1185">Reference proteome</keyword>
<dbReference type="GO" id="GO:0005524">
    <property type="term" value="F:ATP binding"/>
    <property type="evidence" value="ECO:0007669"/>
    <property type="project" value="UniProtKB-KW"/>
</dbReference>
<feature type="domain" description="ABC transporter" evidence="12">
    <location>
        <begin position="1161"/>
        <end position="1383"/>
    </location>
</feature>
<keyword evidence="5" id="KW-0547">Nucleotide-binding</keyword>
<feature type="transmembrane region" description="Helical" evidence="11">
    <location>
        <begin position="174"/>
        <end position="196"/>
    </location>
</feature>
<gene>
    <name evidence="14" type="ORF">CROQUDRAFT_669974</name>
</gene>
<sequence>MDQTGPFTPQLIPETNANWFSIITFHWIHPLLALGYKRTLVQEDLWSLPEEQSAHVLSELLMKNYQRRIDRAKAHNTQFANQTHQPWRLRWSKFRSSVPFSGRPDNIQTASLAGAISDTFFIRFWTAGLFKVISDGLAVSSPFVTKALIQYGAQVYASNRSGGLTPKPSAGRGYALAFGLFLMQVVSSLCMHQYFYRSMSVGVLARAALITSIYRRALSLNSKSRRDITTAQLIGHISTDVSRIDFCLGFFHLSWTATIQLCAIIAILLVQIGVSSLAGLAIMIFLLPVQMKAMQAMFSLRVKVMKFTDERTKKIQEVLSGMKILKLFAWESPYLAFIHRARTSELSILRWLLIVRAGTMALAMSLPLLGSVLAFITYAATGHGSGNAGAVFTSLTLFNLLRMPLLMLPVSLGTITDASNACKRLEKVLNAAVVEDDVRYMVDDKMSSAIIVEGASWKWDSTPENSSNSDSKPKGADTTKEKASADPIKKKLAPENTLRPRSLAVIRRWVQRRRDRKIVIKTIASPPPPERHPSLFEKPLPSDSTSSSPDESAPFADDSTPFTLSDIYLNIPRGSLTAIVGPVGSGKSSLLQALIGEMKQTAGRNARFGGSIGYCPQSAWIQNDTIRGNILFGLPYEEKKYKRVIAAACLEADLKIFPQHDLTSIGERGINISGGQKLRLNIARALYFDPDIALFDDPLSAVDSHVGNHLFEQAIRSNTARTRTEPQTRVLVTHALHLLPKVDHIICLDRGRITETGNFEELIAAKGVFYELVRDFGGGEAEEKPTEPQFGTEKRTEPIEKAGEEKNVGSTKAIVSHMQEEEKATGSVGLEVYSKYLRAGNGRTMLPLLLCSMLLQQASTVLSSYWLVWWQEDHFRQTEAFYMGIYAALGIAQTFFSFLMGACSVSIGFYASKNMHFGAFQSVLRAPLSFLDTTPLGRVLSRFSKDIDTIDNTLNDSIRMALSTFSTVFGSIILIAIVSQWFLIAVGGILVLYFMAAMYYRPSARDFKRLDNLLRSALYAHFNESLTGITTIRAYGMSAEFLKRNCQLVDYENRAYLLTVINQRWLGIRLDALGSVLVLIVAIIGVVQANSLNPSQTGLILSYILSIAQSFSWMVRQVAEVENDFNSVERLIHYEENLEQEAPAILPATDPDKSWPSQGQISASKLVMAYRPGLPPVLKGVSFEITSGQKVAIVGRTGAGKSSIMMALFRIVELESGMISIDGVDIRKIGLDRLRKALAIIPQEALLFQGTIRSNLDPFGEYDDARLWDALNRTGLNGPSESTQAPTISNSTRNEGVDAEETLNGVEELRVDELGIDHLNAKKSLEMSNQLKIGALDAVDNAGEATMVIKPKVRYTLDSPVDEEGANLSVGERSLVSLARALVKDSRIILLDEATALSMCAFRGTLYLICTIVE</sequence>
<feature type="transmembrane region" description="Helical" evidence="11">
    <location>
        <begin position="960"/>
        <end position="977"/>
    </location>
</feature>
<evidence type="ECO:0000256" key="10">
    <source>
        <dbReference type="SAM" id="MobiDB-lite"/>
    </source>
</evidence>
<dbReference type="InterPro" id="IPR011527">
    <property type="entry name" value="ABC1_TM_dom"/>
</dbReference>
<dbReference type="SMART" id="SM00382">
    <property type="entry name" value="AAA"/>
    <property type="match status" value="2"/>
</dbReference>
<feature type="transmembrane region" description="Helical" evidence="11">
    <location>
        <begin position="348"/>
        <end position="369"/>
    </location>
</feature>
<feature type="transmembrane region" description="Helical" evidence="11">
    <location>
        <begin position="375"/>
        <end position="401"/>
    </location>
</feature>
<evidence type="ECO:0000256" key="7">
    <source>
        <dbReference type="ARBA" id="ARBA00022989"/>
    </source>
</evidence>
<feature type="transmembrane region" description="Helical" evidence="11">
    <location>
        <begin position="880"/>
        <end position="911"/>
    </location>
</feature>
<evidence type="ECO:0000259" key="13">
    <source>
        <dbReference type="PROSITE" id="PS50929"/>
    </source>
</evidence>
<evidence type="ECO:0000313" key="14">
    <source>
        <dbReference type="EMBL" id="KAG0148314.1"/>
    </source>
</evidence>
<dbReference type="InterPro" id="IPR017871">
    <property type="entry name" value="ABC_transporter-like_CS"/>
</dbReference>
<dbReference type="InterPro" id="IPR003593">
    <property type="entry name" value="AAA+_ATPase"/>
</dbReference>
<comment type="similarity">
    <text evidence="2">Belongs to the ABC transporter superfamily. ABCC family. Conjugate transporter (TC 3.A.1.208) subfamily.</text>
</comment>
<evidence type="ECO:0000256" key="4">
    <source>
        <dbReference type="ARBA" id="ARBA00022692"/>
    </source>
</evidence>
<evidence type="ECO:0000259" key="12">
    <source>
        <dbReference type="PROSITE" id="PS50893"/>
    </source>
</evidence>
<dbReference type="InterPro" id="IPR050173">
    <property type="entry name" value="ABC_transporter_C-like"/>
</dbReference>
<dbReference type="PROSITE" id="PS50929">
    <property type="entry name" value="ABC_TM1F"/>
    <property type="match status" value="2"/>
</dbReference>
<comment type="subcellular location">
    <subcellularLocation>
        <location evidence="1">Membrane</location>
        <topology evidence="1">Multi-pass membrane protein</topology>
    </subcellularLocation>
</comment>
<dbReference type="GO" id="GO:0016020">
    <property type="term" value="C:membrane"/>
    <property type="evidence" value="ECO:0007669"/>
    <property type="project" value="UniProtKB-SubCell"/>
</dbReference>
<feature type="compositionally biased region" description="Polar residues" evidence="10">
    <location>
        <begin position="1276"/>
        <end position="1294"/>
    </location>
</feature>
<accession>A0A9P6TDZ9</accession>
<keyword evidence="7 11" id="KW-1133">Transmembrane helix</keyword>
<dbReference type="SUPFAM" id="SSF52540">
    <property type="entry name" value="P-loop containing nucleoside triphosphate hydrolases"/>
    <property type="match status" value="2"/>
</dbReference>
<proteinExistence type="inferred from homology"/>